<dbReference type="Proteomes" id="UP001212602">
    <property type="component" value="Unassembled WGS sequence"/>
</dbReference>
<reference evidence="3" key="1">
    <citation type="submission" date="2023-01" db="EMBL/GenBank/DDBJ databases">
        <title>Xenophilus mangrovi sp. nov., isolated from soil of Mangrove nature reserve.</title>
        <authorList>
            <person name="Xu S."/>
            <person name="Liu Z."/>
            <person name="Xu Y."/>
        </authorList>
    </citation>
    <scope>NUCLEOTIDE SEQUENCE</scope>
    <source>
        <strain evidence="3">YW8</strain>
    </source>
</reference>
<dbReference type="SUPFAM" id="SSF159894">
    <property type="entry name" value="YgaC/TfoX-N like"/>
    <property type="match status" value="1"/>
</dbReference>
<feature type="compositionally biased region" description="Basic residues" evidence="1">
    <location>
        <begin position="119"/>
        <end position="137"/>
    </location>
</feature>
<evidence type="ECO:0000313" key="4">
    <source>
        <dbReference type="Proteomes" id="UP001212602"/>
    </source>
</evidence>
<dbReference type="Pfam" id="PF04993">
    <property type="entry name" value="TfoX_N"/>
    <property type="match status" value="1"/>
</dbReference>
<dbReference type="EMBL" id="JAQIPB010000002">
    <property type="protein sequence ID" value="MDA7415767.1"/>
    <property type="molecule type" value="Genomic_DNA"/>
</dbReference>
<evidence type="ECO:0000313" key="3">
    <source>
        <dbReference type="EMBL" id="MDA7415767.1"/>
    </source>
</evidence>
<proteinExistence type="predicted"/>
<name>A0AAE3N8C8_9BURK</name>
<keyword evidence="4" id="KW-1185">Reference proteome</keyword>
<dbReference type="Gene3D" id="3.30.1460.30">
    <property type="entry name" value="YgaC/TfoX-N like chaperone"/>
    <property type="match status" value="1"/>
</dbReference>
<dbReference type="PANTHER" id="PTHR36121:SF1">
    <property type="entry name" value="PROTEIN SXY"/>
    <property type="match status" value="1"/>
</dbReference>
<comment type="caution">
    <text evidence="3">The sequence shown here is derived from an EMBL/GenBank/DDBJ whole genome shotgun (WGS) entry which is preliminary data.</text>
</comment>
<accession>A0AAE3N8C8</accession>
<dbReference type="RefSeq" id="WP_271427040.1">
    <property type="nucleotide sequence ID" value="NZ_JAQIPB010000002.1"/>
</dbReference>
<dbReference type="InterPro" id="IPR047525">
    <property type="entry name" value="TfoX-like"/>
</dbReference>
<dbReference type="AlphaFoldDB" id="A0AAE3N8C8"/>
<evidence type="ECO:0000256" key="1">
    <source>
        <dbReference type="SAM" id="MobiDB-lite"/>
    </source>
</evidence>
<dbReference type="InterPro" id="IPR007076">
    <property type="entry name" value="TfoX_N"/>
</dbReference>
<evidence type="ECO:0000259" key="2">
    <source>
        <dbReference type="Pfam" id="PF04993"/>
    </source>
</evidence>
<feature type="domain" description="TfoX N-terminal" evidence="2">
    <location>
        <begin position="10"/>
        <end position="102"/>
    </location>
</feature>
<sequence length="137" mass="15223">MSQFADSLHEVFAALGPVQLRRMFGGHGVFHDGLMCAIVIRDTLYLKCDAQTQPHFEALGLAPFTYERQGRQMPMSYWQAPETVFEDRAEAALWSRRSFEAALRVANGKLARAQAARKTAPRKKASGKAASRKKPAA</sequence>
<protein>
    <submittedName>
        <fullName evidence="3">TfoX/Sxy family protein</fullName>
    </submittedName>
</protein>
<feature type="region of interest" description="Disordered" evidence="1">
    <location>
        <begin position="113"/>
        <end position="137"/>
    </location>
</feature>
<dbReference type="PANTHER" id="PTHR36121">
    <property type="entry name" value="PROTEIN SXY"/>
    <property type="match status" value="1"/>
</dbReference>
<gene>
    <name evidence="3" type="ORF">PGB34_05265</name>
</gene>
<organism evidence="3 4">
    <name type="scientific">Xenophilus arseniciresistens</name>
    <dbReference type="NCBI Taxonomy" id="1283306"/>
    <lineage>
        <taxon>Bacteria</taxon>
        <taxon>Pseudomonadati</taxon>
        <taxon>Pseudomonadota</taxon>
        <taxon>Betaproteobacteria</taxon>
        <taxon>Burkholderiales</taxon>
        <taxon>Comamonadaceae</taxon>
        <taxon>Xenophilus</taxon>
    </lineage>
</organism>